<dbReference type="Proteomes" id="UP000298327">
    <property type="component" value="Unassembled WGS sequence"/>
</dbReference>
<evidence type="ECO:0000313" key="4">
    <source>
        <dbReference type="Proteomes" id="UP000298327"/>
    </source>
</evidence>
<dbReference type="AlphaFoldDB" id="A0A4Y9XV86"/>
<organism evidence="3 4">
    <name type="scientific">Dentipellis fragilis</name>
    <dbReference type="NCBI Taxonomy" id="205917"/>
    <lineage>
        <taxon>Eukaryota</taxon>
        <taxon>Fungi</taxon>
        <taxon>Dikarya</taxon>
        <taxon>Basidiomycota</taxon>
        <taxon>Agaricomycotina</taxon>
        <taxon>Agaricomycetes</taxon>
        <taxon>Russulales</taxon>
        <taxon>Hericiaceae</taxon>
        <taxon>Dentipellis</taxon>
    </lineage>
</organism>
<feature type="chain" id="PRO_5021261993" evidence="2">
    <location>
        <begin position="23"/>
        <end position="435"/>
    </location>
</feature>
<sequence length="435" mass="40421">MKFSVLSSIVFLLPLLAGQVSAGVAGRAGNGKNGAGSQGQGGAAGKGGANAAKGGAAAAAAGKGGNAAGKGGAAASSSAAATSTAAAAAGTAAAAAGGAGGDAQTSLTLDPSVIAKGFEQDGQAQQEAGQVASLTSSNNFINFCATVPNLPITNGQQIKTGSCNPAPMGVIASTNNMPSGKFTNPKNLDDLPANQAFTVTMAIQNLETGNFVNANSNYYSAPQQVNAQGNIVGHSHFVIEKLSAIDQTTPTVPGTFAFFKGVNGAAVNGVISADVTAGLPAGVYRLASINAAANHQPVLVAIAQHGSLDDMVYFTVGGAGNAGAGAAGAANATAAAGGKGGNAAAAGTAASAAAGTASSAAATSSAAAGGKGAAAAAGKGAAGAGKGAAAGAAGAKGAAGAGAKGGAAGAQGAKGGAQGAKGGKNRRSRLARERY</sequence>
<keyword evidence="4" id="KW-1185">Reference proteome</keyword>
<accession>A0A4Y9XV86</accession>
<name>A0A4Y9XV86_9AGAM</name>
<feature type="compositionally biased region" description="Gly residues" evidence="1">
    <location>
        <begin position="397"/>
        <end position="422"/>
    </location>
</feature>
<gene>
    <name evidence="3" type="ORF">EVG20_g10164</name>
</gene>
<proteinExistence type="predicted"/>
<evidence type="ECO:0000256" key="2">
    <source>
        <dbReference type="SAM" id="SignalP"/>
    </source>
</evidence>
<reference evidence="3 4" key="1">
    <citation type="submission" date="2019-02" db="EMBL/GenBank/DDBJ databases">
        <title>Genome sequencing of the rare red list fungi Dentipellis fragilis.</title>
        <authorList>
            <person name="Buettner E."/>
            <person name="Kellner H."/>
        </authorList>
    </citation>
    <scope>NUCLEOTIDE SEQUENCE [LARGE SCALE GENOMIC DNA]</scope>
    <source>
        <strain evidence="3 4">DSM 105465</strain>
    </source>
</reference>
<dbReference type="STRING" id="205917.A0A4Y9XV86"/>
<dbReference type="OrthoDB" id="2336871at2759"/>
<dbReference type="PANTHER" id="PTHR34587:SF2">
    <property type="entry name" value="G-PROTEIN COUPLED RECEPTORS FAMILY 1 PROFILE DOMAIN-CONTAINING PROTEIN"/>
    <property type="match status" value="1"/>
</dbReference>
<dbReference type="InterPro" id="IPR053216">
    <property type="entry name" value="Appressorial_penetr-assoc"/>
</dbReference>
<dbReference type="PANTHER" id="PTHR34587">
    <property type="entry name" value="VWFA DOMAIN-CONTAINING PROTEIN"/>
    <property type="match status" value="1"/>
</dbReference>
<feature type="signal peptide" evidence="2">
    <location>
        <begin position="1"/>
        <end position="22"/>
    </location>
</feature>
<dbReference type="EMBL" id="SEOQ01001168">
    <property type="protein sequence ID" value="TFY53333.1"/>
    <property type="molecule type" value="Genomic_DNA"/>
</dbReference>
<keyword evidence="2" id="KW-0732">Signal</keyword>
<comment type="caution">
    <text evidence="3">The sequence shown here is derived from an EMBL/GenBank/DDBJ whole genome shotgun (WGS) entry which is preliminary data.</text>
</comment>
<evidence type="ECO:0000256" key="1">
    <source>
        <dbReference type="SAM" id="MobiDB-lite"/>
    </source>
</evidence>
<protein>
    <submittedName>
        <fullName evidence="3">Uncharacterized protein</fullName>
    </submittedName>
</protein>
<feature type="region of interest" description="Disordered" evidence="1">
    <location>
        <begin position="396"/>
        <end position="435"/>
    </location>
</feature>
<evidence type="ECO:0000313" key="3">
    <source>
        <dbReference type="EMBL" id="TFY53333.1"/>
    </source>
</evidence>